<feature type="transmembrane region" description="Helical" evidence="1">
    <location>
        <begin position="419"/>
        <end position="437"/>
    </location>
</feature>
<feature type="transmembrane region" description="Helical" evidence="1">
    <location>
        <begin position="193"/>
        <end position="210"/>
    </location>
</feature>
<dbReference type="Proteomes" id="UP000031408">
    <property type="component" value="Unassembled WGS sequence"/>
</dbReference>
<feature type="transmembrane region" description="Helical" evidence="1">
    <location>
        <begin position="150"/>
        <end position="166"/>
    </location>
</feature>
<feature type="transmembrane region" description="Helical" evidence="1">
    <location>
        <begin position="357"/>
        <end position="374"/>
    </location>
</feature>
<feature type="transmembrane region" description="Helical" evidence="1">
    <location>
        <begin position="222"/>
        <end position="244"/>
    </location>
</feature>
<evidence type="ECO:0000256" key="1">
    <source>
        <dbReference type="SAM" id="Phobius"/>
    </source>
</evidence>
<feature type="transmembrane region" description="Helical" evidence="1">
    <location>
        <begin position="458"/>
        <end position="475"/>
    </location>
</feature>
<name>A0A0C1IEW2_9BACT</name>
<keyword evidence="3" id="KW-1185">Reference proteome</keyword>
<dbReference type="EMBL" id="JSVC01000029">
    <property type="protein sequence ID" value="KIC92715.1"/>
    <property type="molecule type" value="Genomic_DNA"/>
</dbReference>
<proteinExistence type="predicted"/>
<evidence type="ECO:0000313" key="2">
    <source>
        <dbReference type="EMBL" id="KIC92715.1"/>
    </source>
</evidence>
<feature type="transmembrane region" description="Helical" evidence="1">
    <location>
        <begin position="531"/>
        <end position="548"/>
    </location>
</feature>
<feature type="transmembrane region" description="Helical" evidence="1">
    <location>
        <begin position="557"/>
        <end position="578"/>
    </location>
</feature>
<organism evidence="2 3">
    <name type="scientific">Flavihumibacter solisilvae</name>
    <dbReference type="NCBI Taxonomy" id="1349421"/>
    <lineage>
        <taxon>Bacteria</taxon>
        <taxon>Pseudomonadati</taxon>
        <taxon>Bacteroidota</taxon>
        <taxon>Chitinophagia</taxon>
        <taxon>Chitinophagales</taxon>
        <taxon>Chitinophagaceae</taxon>
        <taxon>Flavihumibacter</taxon>
    </lineage>
</organism>
<dbReference type="PANTHER" id="PTHR38454">
    <property type="entry name" value="INTEGRAL MEMBRANE PROTEIN-RELATED"/>
    <property type="match status" value="1"/>
</dbReference>
<evidence type="ECO:0008006" key="4">
    <source>
        <dbReference type="Google" id="ProtNLM"/>
    </source>
</evidence>
<accession>A0A0C1IEW2</accession>
<keyword evidence="1" id="KW-0472">Membrane</keyword>
<gene>
    <name evidence="2" type="ORF">OI18_21190</name>
</gene>
<dbReference type="STRING" id="1349421.OI18_21190"/>
<dbReference type="RefSeq" id="WP_039143800.1">
    <property type="nucleotide sequence ID" value="NZ_JSVC01000029.1"/>
</dbReference>
<feature type="transmembrane region" description="Helical" evidence="1">
    <location>
        <begin position="125"/>
        <end position="144"/>
    </location>
</feature>
<evidence type="ECO:0000313" key="3">
    <source>
        <dbReference type="Proteomes" id="UP000031408"/>
    </source>
</evidence>
<feature type="transmembrane region" description="Helical" evidence="1">
    <location>
        <begin position="381"/>
        <end position="399"/>
    </location>
</feature>
<feature type="transmembrane region" description="Helical" evidence="1">
    <location>
        <begin position="101"/>
        <end position="118"/>
    </location>
</feature>
<keyword evidence="1" id="KW-0812">Transmembrane</keyword>
<comment type="caution">
    <text evidence="2">The sequence shown here is derived from an EMBL/GenBank/DDBJ whole genome shotgun (WGS) entry which is preliminary data.</text>
</comment>
<dbReference type="PANTHER" id="PTHR38454:SF1">
    <property type="entry name" value="INTEGRAL MEMBRANE PROTEIN"/>
    <property type="match status" value="1"/>
</dbReference>
<sequence>MKSTWLKTATPHIIAILIFLVVSVIYCQPALQGKVVEQHDIQGWKGMAQQSFEFKEQHGHFPLWSNSMFSGMPAYTFTSNGAPLETIYIQSLITLALPEPMSFFFLACVTFYFLAMVLRVNPLAGIMAALAYAYSTFDPIIIAVGHNTQMIAIGYAPAVIGSLLLVFQRRYLLGGTLLALFFGLQTSTQHIQVVYYTAIVMILISIAYLVKSIKESDLKSAFTGYGVALLAGILGLATYAISWYPLKDYAKETMRGGKSELTVATDSTNKTKGGLDKDYAFGWSYGIGESATFLVPRAYGGSTATMVNNELKSEFGDNTKTAGTLMEKTGMQEDQANSFVKQLPAYWGPQPGTSGPVYFGAVICFLFILGLFYVKSWHKWWILAATITGIFLSWGKNFSSLNYFLFDFLPLYNKFRAPSMALIIPQLTFPLLAALGIQQFLEDKDTDEIKKKKFRMTLMTAGAVILLLAAFYFMADYSGERDASLKQQLTSSMLGGAKQVTPDVQQQAEGFAQTMVNSLRADRQSLFGADLLRSVIFILVAAGLFYFYKTGKIKQQVLLIGLLIASSIDLLGIAGRYLNYRNFVEKDEFEAAFQPTAADLAIKKDTQLPFRVFDQSENANPFESSRASYFHNSIGGYSPAKLGLYQDIITHQLAKGNMQVFNMLNTRYFIQQDPSTGQPVPRQNPEAFGPSWFVREVRFVKNADEEMKALDSASLKETAIIQERYRSNAGKAPVYDSSATIQWLENLNDIVKYKSNSNSDQFAVFSEVFYDHGWNAYIDGKPAPYVKVNYILRGMSIPAGSHDIEFRFEPPVIRLSQSITVISSAIVYLLLIGLAFLSWKRKKLV</sequence>
<feature type="transmembrane region" description="Helical" evidence="1">
    <location>
        <begin position="12"/>
        <end position="31"/>
    </location>
</feature>
<dbReference type="OrthoDB" id="9772884at2"/>
<dbReference type="Pfam" id="PF09586">
    <property type="entry name" value="YfhO"/>
    <property type="match status" value="1"/>
</dbReference>
<protein>
    <recommendedName>
        <fullName evidence="4">Bacterial membrane protein YfhO</fullName>
    </recommendedName>
</protein>
<reference evidence="2 3" key="1">
    <citation type="submission" date="2014-11" db="EMBL/GenBank/DDBJ databases">
        <title>Genome sequence of Flavihumibacter solisilvae 3-3.</title>
        <authorList>
            <person name="Zhou G."/>
            <person name="Li M."/>
            <person name="Wang G."/>
        </authorList>
    </citation>
    <scope>NUCLEOTIDE SEQUENCE [LARGE SCALE GENOMIC DNA]</scope>
    <source>
        <strain evidence="2 3">3-3</strain>
    </source>
</reference>
<dbReference type="InterPro" id="IPR018580">
    <property type="entry name" value="Uncharacterised_YfhO"/>
</dbReference>
<dbReference type="AlphaFoldDB" id="A0A0C1IEW2"/>
<feature type="transmembrane region" description="Helical" evidence="1">
    <location>
        <begin position="819"/>
        <end position="839"/>
    </location>
</feature>
<keyword evidence="1" id="KW-1133">Transmembrane helix</keyword>